<dbReference type="AlphaFoldDB" id="A0A821KUE3"/>
<dbReference type="PANTHER" id="PTHR47331">
    <property type="entry name" value="PHD-TYPE DOMAIN-CONTAINING PROTEIN"/>
    <property type="match status" value="1"/>
</dbReference>
<reference evidence="2" key="1">
    <citation type="submission" date="2021-02" db="EMBL/GenBank/DDBJ databases">
        <authorList>
            <person name="Steward A R."/>
        </authorList>
    </citation>
    <scope>NUCLEOTIDE SEQUENCE</scope>
</reference>
<dbReference type="Pfam" id="PF18701">
    <property type="entry name" value="DUF5641"/>
    <property type="match status" value="1"/>
</dbReference>
<dbReference type="OrthoDB" id="10049357at2759"/>
<comment type="caution">
    <text evidence="2">The sequence shown here is derived from an EMBL/GenBank/DDBJ whole genome shotgun (WGS) entry which is preliminary data.</text>
</comment>
<organism evidence="2 3">
    <name type="scientific">Pieris macdunnoughi</name>
    <dbReference type="NCBI Taxonomy" id="345717"/>
    <lineage>
        <taxon>Eukaryota</taxon>
        <taxon>Metazoa</taxon>
        <taxon>Ecdysozoa</taxon>
        <taxon>Arthropoda</taxon>
        <taxon>Hexapoda</taxon>
        <taxon>Insecta</taxon>
        <taxon>Pterygota</taxon>
        <taxon>Neoptera</taxon>
        <taxon>Endopterygota</taxon>
        <taxon>Lepidoptera</taxon>
        <taxon>Glossata</taxon>
        <taxon>Ditrysia</taxon>
        <taxon>Papilionoidea</taxon>
        <taxon>Pieridae</taxon>
        <taxon>Pierinae</taxon>
        <taxon>Pieris</taxon>
    </lineage>
</organism>
<dbReference type="InterPro" id="IPR040676">
    <property type="entry name" value="DUF5641"/>
</dbReference>
<feature type="domain" description="DUF5641" evidence="1">
    <location>
        <begin position="170"/>
        <end position="262"/>
    </location>
</feature>
<dbReference type="PANTHER" id="PTHR47331:SF6">
    <property type="entry name" value="DOUBLECORTIN DOMAIN-CONTAINING PROTEIN"/>
    <property type="match status" value="1"/>
</dbReference>
<name>A0A821KUE3_9NEOP</name>
<evidence type="ECO:0000313" key="3">
    <source>
        <dbReference type="Proteomes" id="UP000663880"/>
    </source>
</evidence>
<evidence type="ECO:0000259" key="1">
    <source>
        <dbReference type="Pfam" id="PF18701"/>
    </source>
</evidence>
<proteinExistence type="predicted"/>
<dbReference type="Proteomes" id="UP000663880">
    <property type="component" value="Unassembled WGS sequence"/>
</dbReference>
<evidence type="ECO:0000313" key="2">
    <source>
        <dbReference type="EMBL" id="CAF4742273.1"/>
    </source>
</evidence>
<gene>
    <name evidence="2" type="ORF">PMACD_LOCUS100</name>
</gene>
<protein>
    <recommendedName>
        <fullName evidence="1">DUF5641 domain-containing protein</fullName>
    </recommendedName>
</protein>
<accession>A0A821KUE3</accession>
<keyword evidence="3" id="KW-1185">Reference proteome</keyword>
<sequence length="286" mass="33406">MLRLWVPTKENVADHATRITLAHKTNYDRWFVGPVFLYGPEETWPKESCEPQVLTLTVIEWKTNRNDPPHIEIFSQCKRLKRATAYVQLFIRKLKDHNGRLSVSDRLLRVRGRLKSQITEVTWNPILLDGRHTLTKGRRNEKPWDATFTCLSIRAVHIEIVALKHVTKRTWKTAQALADEFWRRWVKEYLPTLNARRHTPRMKSPVKIGDVVIIMDPLRPRNVWPRGIITKTHRGPGGESRSVEVESKLHKLRRPVMRIVVLPTESFQSLEGFAEGRLLRTTNNAI</sequence>
<dbReference type="EMBL" id="CAJOBZ010000001">
    <property type="protein sequence ID" value="CAF4742273.1"/>
    <property type="molecule type" value="Genomic_DNA"/>
</dbReference>